<evidence type="ECO:0008006" key="3">
    <source>
        <dbReference type="Google" id="ProtNLM"/>
    </source>
</evidence>
<dbReference type="AlphaFoldDB" id="A0A2I0V1Y2"/>
<reference evidence="1 2" key="1">
    <citation type="submission" date="2017-10" db="EMBL/GenBank/DDBJ databases">
        <title>Draft genome of Lysinibacillus fusiformis strain Juneja, a laboratory-derived pathogen of Drosophila melanogaster.</title>
        <authorList>
            <person name="Smith B.R."/>
            <person name="Unckless R.L."/>
        </authorList>
    </citation>
    <scope>NUCLEOTIDE SEQUENCE [LARGE SCALE GENOMIC DNA]</scope>
    <source>
        <strain evidence="1 2">Juneja</strain>
    </source>
</reference>
<gene>
    <name evidence="1" type="ORF">CRI88_07660</name>
</gene>
<dbReference type="Proteomes" id="UP000234956">
    <property type="component" value="Unassembled WGS sequence"/>
</dbReference>
<proteinExistence type="predicted"/>
<protein>
    <recommendedName>
        <fullName evidence="3">Acetylglutamate kinase</fullName>
    </recommendedName>
</protein>
<name>A0A2I0V1Y2_9BACI</name>
<organism evidence="1 2">
    <name type="scientific">Lysinibacillus fusiformis</name>
    <dbReference type="NCBI Taxonomy" id="28031"/>
    <lineage>
        <taxon>Bacteria</taxon>
        <taxon>Bacillati</taxon>
        <taxon>Bacillota</taxon>
        <taxon>Bacilli</taxon>
        <taxon>Bacillales</taxon>
        <taxon>Bacillaceae</taxon>
        <taxon>Lysinibacillus</taxon>
    </lineage>
</organism>
<sequence>MYPYSNGFSLSQLYQAPSTQYTAPIRHFLHSHDYRRCISKAEADFMAMNRLLWMEHVNWTRMTIISIVFNLPDLPFVQQRLLRNATDLGNCLRPFYGDSIADRYTALIKEHLLLAAQLVTAASKGDATTAEAKEKEWYRNADDIALFLHTINPYLSREAVQKMFYTHLALTKNEAVTMIQKDYQADIDVFDEIEAEALAMSDMIAGAIVMQFCYLF</sequence>
<accession>A0A2I0V1Y2</accession>
<evidence type="ECO:0000313" key="2">
    <source>
        <dbReference type="Proteomes" id="UP000234956"/>
    </source>
</evidence>
<dbReference type="EMBL" id="PDFK01000002">
    <property type="protein sequence ID" value="PKU52232.1"/>
    <property type="molecule type" value="Genomic_DNA"/>
</dbReference>
<comment type="caution">
    <text evidence="1">The sequence shown here is derived from an EMBL/GenBank/DDBJ whole genome shotgun (WGS) entry which is preliminary data.</text>
</comment>
<evidence type="ECO:0000313" key="1">
    <source>
        <dbReference type="EMBL" id="PKU52232.1"/>
    </source>
</evidence>